<proteinExistence type="inferred from homology"/>
<dbReference type="Gene3D" id="1.10.287.1700">
    <property type="match status" value="1"/>
</dbReference>
<keyword evidence="12" id="KW-0966">Cell projection</keyword>
<dbReference type="Proteomes" id="UP000623967">
    <property type="component" value="Unassembled WGS sequence"/>
</dbReference>
<comment type="similarity">
    <text evidence="2">Belongs to the FliJ family.</text>
</comment>
<keyword evidence="7" id="KW-1005">Bacterial flagellum biogenesis</keyword>
<accession>A0ABS1TP56</accession>
<sequence>MAFKFSYQKVLDFKEREKEFAKQEYGSVKLRQLELEEQLEGLAVEKDQVFNQYNDVDRKKVSDLQTIQLEMEHVNKKMKQLQAKSEEIHLEVEQKHQVLIDRLQEVKMWNQWREKSQAAFQKQLDQKEQAFLDEMAVLRYSQKV</sequence>
<protein>
    <recommendedName>
        <fullName evidence="3">Flagellar FliJ protein</fullName>
    </recommendedName>
</protein>
<keyword evidence="12" id="KW-0969">Cilium</keyword>
<dbReference type="EMBL" id="JAESWB010000168">
    <property type="protein sequence ID" value="MBL4952953.1"/>
    <property type="molecule type" value="Genomic_DNA"/>
</dbReference>
<dbReference type="RefSeq" id="WP_202654176.1">
    <property type="nucleotide sequence ID" value="NZ_JAESWB010000168.1"/>
</dbReference>
<dbReference type="InterPro" id="IPR053716">
    <property type="entry name" value="Flag_assembly_chemotaxis_eff"/>
</dbReference>
<dbReference type="Pfam" id="PF02050">
    <property type="entry name" value="FliJ"/>
    <property type="match status" value="1"/>
</dbReference>
<keyword evidence="4" id="KW-0813">Transport</keyword>
<evidence type="ECO:0000256" key="1">
    <source>
        <dbReference type="ARBA" id="ARBA00004413"/>
    </source>
</evidence>
<evidence type="ECO:0000256" key="10">
    <source>
        <dbReference type="ARBA" id="ARBA00023225"/>
    </source>
</evidence>
<keyword evidence="13" id="KW-1185">Reference proteome</keyword>
<organism evidence="12 13">
    <name type="scientific">Neobacillus paridis</name>
    <dbReference type="NCBI Taxonomy" id="2803862"/>
    <lineage>
        <taxon>Bacteria</taxon>
        <taxon>Bacillati</taxon>
        <taxon>Bacillota</taxon>
        <taxon>Bacilli</taxon>
        <taxon>Bacillales</taxon>
        <taxon>Bacillaceae</taxon>
        <taxon>Neobacillus</taxon>
    </lineage>
</organism>
<keyword evidence="10" id="KW-1006">Bacterial flagellum protein export</keyword>
<evidence type="ECO:0000256" key="6">
    <source>
        <dbReference type="ARBA" id="ARBA00022500"/>
    </source>
</evidence>
<keyword evidence="8" id="KW-0653">Protein transport</keyword>
<gene>
    <name evidence="12" type="ORF">JK635_12090</name>
</gene>
<evidence type="ECO:0000256" key="11">
    <source>
        <dbReference type="SAM" id="Coils"/>
    </source>
</evidence>
<comment type="caution">
    <text evidence="12">The sequence shown here is derived from an EMBL/GenBank/DDBJ whole genome shotgun (WGS) entry which is preliminary data.</text>
</comment>
<evidence type="ECO:0000256" key="4">
    <source>
        <dbReference type="ARBA" id="ARBA00022448"/>
    </source>
</evidence>
<reference evidence="12 13" key="1">
    <citation type="submission" date="2021-01" db="EMBL/GenBank/DDBJ databases">
        <title>Genome public.</title>
        <authorList>
            <person name="Liu C."/>
            <person name="Sun Q."/>
        </authorList>
    </citation>
    <scope>NUCLEOTIDE SEQUENCE [LARGE SCALE GENOMIC DNA]</scope>
    <source>
        <strain evidence="12 13">YIM B02564</strain>
    </source>
</reference>
<keyword evidence="9" id="KW-0472">Membrane</keyword>
<evidence type="ECO:0000256" key="7">
    <source>
        <dbReference type="ARBA" id="ARBA00022795"/>
    </source>
</evidence>
<feature type="coiled-coil region" evidence="11">
    <location>
        <begin position="64"/>
        <end position="91"/>
    </location>
</feature>
<evidence type="ECO:0000256" key="5">
    <source>
        <dbReference type="ARBA" id="ARBA00022475"/>
    </source>
</evidence>
<evidence type="ECO:0000313" key="12">
    <source>
        <dbReference type="EMBL" id="MBL4952953.1"/>
    </source>
</evidence>
<keyword evidence="11" id="KW-0175">Coiled coil</keyword>
<evidence type="ECO:0000256" key="9">
    <source>
        <dbReference type="ARBA" id="ARBA00023136"/>
    </source>
</evidence>
<evidence type="ECO:0000256" key="3">
    <source>
        <dbReference type="ARBA" id="ARBA00020392"/>
    </source>
</evidence>
<evidence type="ECO:0000256" key="8">
    <source>
        <dbReference type="ARBA" id="ARBA00022927"/>
    </source>
</evidence>
<name>A0ABS1TP56_9BACI</name>
<evidence type="ECO:0000256" key="2">
    <source>
        <dbReference type="ARBA" id="ARBA00010004"/>
    </source>
</evidence>
<comment type="subcellular location">
    <subcellularLocation>
        <location evidence="1">Cell membrane</location>
        <topology evidence="1">Peripheral membrane protein</topology>
        <orientation evidence="1">Cytoplasmic side</orientation>
    </subcellularLocation>
</comment>
<keyword evidence="6" id="KW-0145">Chemotaxis</keyword>
<keyword evidence="5" id="KW-1003">Cell membrane</keyword>
<dbReference type="InterPro" id="IPR012823">
    <property type="entry name" value="Flagell_FliJ"/>
</dbReference>
<keyword evidence="12" id="KW-0282">Flagellum</keyword>
<evidence type="ECO:0000313" key="13">
    <source>
        <dbReference type="Proteomes" id="UP000623967"/>
    </source>
</evidence>